<feature type="compositionally biased region" description="Low complexity" evidence="6">
    <location>
        <begin position="44"/>
        <end position="93"/>
    </location>
</feature>
<keyword evidence="3 7" id="KW-0812">Transmembrane</keyword>
<keyword evidence="2" id="KW-1003">Cell membrane</keyword>
<dbReference type="Proteomes" id="UP000536179">
    <property type="component" value="Unassembled WGS sequence"/>
</dbReference>
<accession>A0A7W5H6Y7</accession>
<keyword evidence="5 7" id="KW-0472">Membrane</keyword>
<keyword evidence="10" id="KW-1185">Reference proteome</keyword>
<protein>
    <submittedName>
        <fullName evidence="9">Putative RDD family membrane protein YckC</fullName>
    </submittedName>
</protein>
<evidence type="ECO:0000313" key="9">
    <source>
        <dbReference type="EMBL" id="MBB3207924.1"/>
    </source>
</evidence>
<evidence type="ECO:0000259" key="8">
    <source>
        <dbReference type="Pfam" id="PF06271"/>
    </source>
</evidence>
<sequence>MQLKCPGCARTLKIPDSAAGKVVKCPCGKQMRVPAAKTAAAPAMAASAPAQRRPQAAGATNARTAGQPASAQARAAQTRPAPARPTPVAARPASNNAFGVDAGLFDELTESDLQPVALPPKPGSMPKANKPAKDATDEYVSDADKKRMAINDAKQKAELAPLPRRLGAYFFDASLFFFAALIPRILSIALGMDITLGDEDVPLTNDDLLLIAAICGSLLAAFALTALLISLRGQSIGKLVFGLVIVDAETIRPVTFHQGVLVRWIGWKLKCMIPFLGARYARQDMWSLFSNEGITEHDIMAGTLVVTSRSVKR</sequence>
<dbReference type="GO" id="GO:0005886">
    <property type="term" value="C:plasma membrane"/>
    <property type="evidence" value="ECO:0007669"/>
    <property type="project" value="UniProtKB-SubCell"/>
</dbReference>
<comment type="subcellular location">
    <subcellularLocation>
        <location evidence="1">Cell membrane</location>
        <topology evidence="1">Multi-pass membrane protein</topology>
    </subcellularLocation>
</comment>
<evidence type="ECO:0000313" key="10">
    <source>
        <dbReference type="Proteomes" id="UP000536179"/>
    </source>
</evidence>
<gene>
    <name evidence="9" type="ORF">FHS27_003751</name>
</gene>
<evidence type="ECO:0000256" key="6">
    <source>
        <dbReference type="SAM" id="MobiDB-lite"/>
    </source>
</evidence>
<evidence type="ECO:0000256" key="5">
    <source>
        <dbReference type="ARBA" id="ARBA00023136"/>
    </source>
</evidence>
<feature type="transmembrane region" description="Helical" evidence="7">
    <location>
        <begin position="208"/>
        <end position="229"/>
    </location>
</feature>
<proteinExistence type="predicted"/>
<evidence type="ECO:0000256" key="1">
    <source>
        <dbReference type="ARBA" id="ARBA00004651"/>
    </source>
</evidence>
<evidence type="ECO:0000256" key="2">
    <source>
        <dbReference type="ARBA" id="ARBA00022475"/>
    </source>
</evidence>
<organism evidence="9 10">
    <name type="scientific">Aporhodopirellula rubra</name>
    <dbReference type="NCBI Taxonomy" id="980271"/>
    <lineage>
        <taxon>Bacteria</taxon>
        <taxon>Pseudomonadati</taxon>
        <taxon>Planctomycetota</taxon>
        <taxon>Planctomycetia</taxon>
        <taxon>Pirellulales</taxon>
        <taxon>Pirellulaceae</taxon>
        <taxon>Aporhodopirellula</taxon>
    </lineage>
</organism>
<evidence type="ECO:0000256" key="4">
    <source>
        <dbReference type="ARBA" id="ARBA00022989"/>
    </source>
</evidence>
<comment type="caution">
    <text evidence="9">The sequence shown here is derived from an EMBL/GenBank/DDBJ whole genome shotgun (WGS) entry which is preliminary data.</text>
</comment>
<dbReference type="PANTHER" id="PTHR36115">
    <property type="entry name" value="PROLINE-RICH ANTIGEN HOMOLOG-RELATED"/>
    <property type="match status" value="1"/>
</dbReference>
<dbReference type="EMBL" id="JACHXU010000013">
    <property type="protein sequence ID" value="MBB3207924.1"/>
    <property type="molecule type" value="Genomic_DNA"/>
</dbReference>
<dbReference type="AlphaFoldDB" id="A0A7W5H6Y7"/>
<evidence type="ECO:0000256" key="3">
    <source>
        <dbReference type="ARBA" id="ARBA00022692"/>
    </source>
</evidence>
<feature type="transmembrane region" description="Helical" evidence="7">
    <location>
        <begin position="166"/>
        <end position="188"/>
    </location>
</feature>
<dbReference type="Pfam" id="PF06271">
    <property type="entry name" value="RDD"/>
    <property type="match status" value="1"/>
</dbReference>
<feature type="region of interest" description="Disordered" evidence="6">
    <location>
        <begin position="116"/>
        <end position="137"/>
    </location>
</feature>
<dbReference type="InterPro" id="IPR051791">
    <property type="entry name" value="Pra-immunoreactive"/>
</dbReference>
<dbReference type="InterPro" id="IPR010432">
    <property type="entry name" value="RDD"/>
</dbReference>
<keyword evidence="4 7" id="KW-1133">Transmembrane helix</keyword>
<feature type="region of interest" description="Disordered" evidence="6">
    <location>
        <begin position="44"/>
        <end position="94"/>
    </location>
</feature>
<name>A0A7W5H6Y7_9BACT</name>
<reference evidence="9 10" key="1">
    <citation type="submission" date="2020-08" db="EMBL/GenBank/DDBJ databases">
        <title>Genomic Encyclopedia of Type Strains, Phase III (KMG-III): the genomes of soil and plant-associated and newly described type strains.</title>
        <authorList>
            <person name="Whitman W."/>
        </authorList>
    </citation>
    <scope>NUCLEOTIDE SEQUENCE [LARGE SCALE GENOMIC DNA]</scope>
    <source>
        <strain evidence="9 10">CECT 8075</strain>
    </source>
</reference>
<evidence type="ECO:0000256" key="7">
    <source>
        <dbReference type="SAM" id="Phobius"/>
    </source>
</evidence>
<dbReference type="RefSeq" id="WP_315854608.1">
    <property type="nucleotide sequence ID" value="NZ_JACHXU010000013.1"/>
</dbReference>
<feature type="domain" description="RDD" evidence="8">
    <location>
        <begin position="160"/>
        <end position="302"/>
    </location>
</feature>